<comment type="caution">
    <text evidence="1">The sequence shown here is derived from an EMBL/GenBank/DDBJ whole genome shotgun (WGS) entry which is preliminary data.</text>
</comment>
<evidence type="ECO:0000313" key="1">
    <source>
        <dbReference type="EMBL" id="EYC17535.1"/>
    </source>
</evidence>
<name>A0A016UQV9_9BILA</name>
<sequence>MTVIPRTSVPNHSSHLSIQLRRSIAASVIIPLFVQDHTHHIDENVVITGDWWLRLYRIRPPSRSVSQCVCLSTESTVASRRACDTSHTT</sequence>
<dbReference type="AlphaFoldDB" id="A0A016UQV9"/>
<dbReference type="Proteomes" id="UP000024635">
    <property type="component" value="Unassembled WGS sequence"/>
</dbReference>
<proteinExistence type="predicted"/>
<dbReference type="EMBL" id="JARK01001366">
    <property type="protein sequence ID" value="EYC17535.1"/>
    <property type="molecule type" value="Genomic_DNA"/>
</dbReference>
<keyword evidence="2" id="KW-1185">Reference proteome</keyword>
<evidence type="ECO:0000313" key="2">
    <source>
        <dbReference type="Proteomes" id="UP000024635"/>
    </source>
</evidence>
<reference evidence="2" key="1">
    <citation type="journal article" date="2015" name="Nat. Genet.">
        <title>The genome and transcriptome of the zoonotic hookworm Ancylostoma ceylanicum identify infection-specific gene families.</title>
        <authorList>
            <person name="Schwarz E.M."/>
            <person name="Hu Y."/>
            <person name="Antoshechkin I."/>
            <person name="Miller M.M."/>
            <person name="Sternberg P.W."/>
            <person name="Aroian R.V."/>
        </authorList>
    </citation>
    <scope>NUCLEOTIDE SEQUENCE</scope>
    <source>
        <strain evidence="2">HY135</strain>
    </source>
</reference>
<accession>A0A016UQV9</accession>
<protein>
    <submittedName>
        <fullName evidence="1">Uncharacterized protein</fullName>
    </submittedName>
</protein>
<organism evidence="1 2">
    <name type="scientific">Ancylostoma ceylanicum</name>
    <dbReference type="NCBI Taxonomy" id="53326"/>
    <lineage>
        <taxon>Eukaryota</taxon>
        <taxon>Metazoa</taxon>
        <taxon>Ecdysozoa</taxon>
        <taxon>Nematoda</taxon>
        <taxon>Chromadorea</taxon>
        <taxon>Rhabditida</taxon>
        <taxon>Rhabditina</taxon>
        <taxon>Rhabditomorpha</taxon>
        <taxon>Strongyloidea</taxon>
        <taxon>Ancylostomatidae</taxon>
        <taxon>Ancylostomatinae</taxon>
        <taxon>Ancylostoma</taxon>
    </lineage>
</organism>
<gene>
    <name evidence="1" type="primary">Acey_s0030.g2116</name>
    <name evidence="1" type="ORF">Y032_0030g2116</name>
</gene>